<dbReference type="SUPFAM" id="SSF54160">
    <property type="entry name" value="Chromo domain-like"/>
    <property type="match status" value="1"/>
</dbReference>
<dbReference type="Gene3D" id="2.40.50.40">
    <property type="match status" value="1"/>
</dbReference>
<dbReference type="InterPro" id="IPR023780">
    <property type="entry name" value="Chromo_domain"/>
</dbReference>
<reference evidence="3 4" key="1">
    <citation type="submission" date="2024-05" db="EMBL/GenBank/DDBJ databases">
        <title>Genome sequencing and assembly of Indian major carp, Cirrhinus mrigala (Hamilton, 1822).</title>
        <authorList>
            <person name="Mohindra V."/>
            <person name="Chowdhury L.M."/>
            <person name="Lal K."/>
            <person name="Jena J.K."/>
        </authorList>
    </citation>
    <scope>NUCLEOTIDE SEQUENCE [LARGE SCALE GENOMIC DNA]</scope>
    <source>
        <strain evidence="3">CM1030</strain>
        <tissue evidence="3">Blood</tissue>
    </source>
</reference>
<evidence type="ECO:0000259" key="2">
    <source>
        <dbReference type="PROSITE" id="PS50013"/>
    </source>
</evidence>
<protein>
    <recommendedName>
        <fullName evidence="2">Chromo domain-containing protein</fullName>
    </recommendedName>
</protein>
<evidence type="ECO:0000313" key="3">
    <source>
        <dbReference type="EMBL" id="KAL0168439.1"/>
    </source>
</evidence>
<dbReference type="GO" id="GO:0005634">
    <property type="term" value="C:nucleus"/>
    <property type="evidence" value="ECO:0007669"/>
    <property type="project" value="UniProtKB-SubCell"/>
</dbReference>
<organism evidence="3 4">
    <name type="scientific">Cirrhinus mrigala</name>
    <name type="common">Mrigala</name>
    <dbReference type="NCBI Taxonomy" id="683832"/>
    <lineage>
        <taxon>Eukaryota</taxon>
        <taxon>Metazoa</taxon>
        <taxon>Chordata</taxon>
        <taxon>Craniata</taxon>
        <taxon>Vertebrata</taxon>
        <taxon>Euteleostomi</taxon>
        <taxon>Actinopterygii</taxon>
        <taxon>Neopterygii</taxon>
        <taxon>Teleostei</taxon>
        <taxon>Ostariophysi</taxon>
        <taxon>Cypriniformes</taxon>
        <taxon>Cyprinidae</taxon>
        <taxon>Labeoninae</taxon>
        <taxon>Labeonini</taxon>
        <taxon>Cirrhinus</taxon>
    </lineage>
</organism>
<keyword evidence="4" id="KW-1185">Reference proteome</keyword>
<dbReference type="AlphaFoldDB" id="A0ABD0P2V3"/>
<dbReference type="CDD" id="cd00024">
    <property type="entry name" value="CD_CSD"/>
    <property type="match status" value="1"/>
</dbReference>
<name>A0ABD0P2V3_CIRMR</name>
<comment type="subcellular location">
    <subcellularLocation>
        <location evidence="1">Nucleus</location>
    </subcellularLocation>
</comment>
<dbReference type="InterPro" id="IPR016197">
    <property type="entry name" value="Chromo-like_dom_sf"/>
</dbReference>
<evidence type="ECO:0000313" key="4">
    <source>
        <dbReference type="Proteomes" id="UP001529510"/>
    </source>
</evidence>
<accession>A0ABD0P2V3</accession>
<feature type="domain" description="Chromo" evidence="2">
    <location>
        <begin position="268"/>
        <end position="324"/>
    </location>
</feature>
<dbReference type="PROSITE" id="PS50013">
    <property type="entry name" value="CHROMO_2"/>
    <property type="match status" value="1"/>
</dbReference>
<dbReference type="InterPro" id="IPR056924">
    <property type="entry name" value="SH3_Tf2-1"/>
</dbReference>
<dbReference type="PANTHER" id="PTHR46148">
    <property type="entry name" value="CHROMO DOMAIN-CONTAINING PROTEIN"/>
    <property type="match status" value="1"/>
</dbReference>
<dbReference type="SMART" id="SM00298">
    <property type="entry name" value="CHROMO"/>
    <property type="match status" value="1"/>
</dbReference>
<dbReference type="InterPro" id="IPR000953">
    <property type="entry name" value="Chromo/chromo_shadow_dom"/>
</dbReference>
<feature type="non-terminal residue" evidence="3">
    <location>
        <position position="324"/>
    </location>
</feature>
<comment type="caution">
    <text evidence="3">The sequence shown here is derived from an EMBL/GenBank/DDBJ whole genome shotgun (WGS) entry which is preliminary data.</text>
</comment>
<dbReference type="Proteomes" id="UP001529510">
    <property type="component" value="Unassembled WGS sequence"/>
</dbReference>
<evidence type="ECO:0000256" key="1">
    <source>
        <dbReference type="ARBA" id="ARBA00004123"/>
    </source>
</evidence>
<dbReference type="Pfam" id="PF00385">
    <property type="entry name" value="Chromo"/>
    <property type="match status" value="1"/>
</dbReference>
<proteinExistence type="predicted"/>
<dbReference type="PANTHER" id="PTHR46148:SF52">
    <property type="entry name" value="OS04G0603800 PROTEIN"/>
    <property type="match status" value="1"/>
</dbReference>
<dbReference type="EMBL" id="JAMKFB020000018">
    <property type="protein sequence ID" value="KAL0168439.1"/>
    <property type="molecule type" value="Genomic_DNA"/>
</dbReference>
<dbReference type="Pfam" id="PF24626">
    <property type="entry name" value="SH3_Tf2-1"/>
    <property type="match status" value="1"/>
</dbReference>
<gene>
    <name evidence="3" type="ORF">M9458_036661</name>
</gene>
<sequence length="324" mass="36921">MLNSTSGPSIASTHVSKLSALRSAYLPVCVRVRTRISWWKSLLLIGAFSDQLRDLPAHSCTSAFEFSVTLQGDSMSGPEMVPADLEQLWGVIQQQSGEIISLRQELVGLRAEVTNLSPFEVCYGYQPLVFEHQEPEVDVPSAQQLARRCRRLWNHARTAIQKANQRYTTQHRRRHPPGRLFHVGDRVYLSTRNINLKTDSKKLTARFIGPYKITHRLNPVTFRLQLPASLRIHPVFHQSQLKHVFFSPLSPQVTAPPPVRIIDGGPAYTIRRILDSRTRGRGTQYLIDWEGYGPEERSWVPGRFILDPTLIQDYRRWVSSAPGP</sequence>